<evidence type="ECO:0000256" key="8">
    <source>
        <dbReference type="HAMAP-Rule" id="MF_00124"/>
    </source>
</evidence>
<comment type="caution">
    <text evidence="13">The sequence shown here is derived from an EMBL/GenBank/DDBJ whole genome shotgun (WGS) entry which is preliminary data.</text>
</comment>
<comment type="catalytic activity">
    <reaction evidence="8 11">
        <text>thymidine + ATP = dTMP + ADP + H(+)</text>
        <dbReference type="Rhea" id="RHEA:19129"/>
        <dbReference type="ChEBI" id="CHEBI:15378"/>
        <dbReference type="ChEBI" id="CHEBI:17748"/>
        <dbReference type="ChEBI" id="CHEBI:30616"/>
        <dbReference type="ChEBI" id="CHEBI:63528"/>
        <dbReference type="ChEBI" id="CHEBI:456216"/>
        <dbReference type="EC" id="2.7.1.21"/>
    </reaction>
</comment>
<evidence type="ECO:0000256" key="11">
    <source>
        <dbReference type="RuleBase" id="RU000544"/>
    </source>
</evidence>
<keyword evidence="8" id="KW-0479">Metal-binding</keyword>
<keyword evidence="14" id="KW-1185">Reference proteome</keyword>
<dbReference type="GO" id="GO:0071897">
    <property type="term" value="P:DNA biosynthetic process"/>
    <property type="evidence" value="ECO:0007669"/>
    <property type="project" value="UniProtKB-KW"/>
</dbReference>
<comment type="subcellular location">
    <subcellularLocation>
        <location evidence="8">Cytoplasm</location>
    </subcellularLocation>
</comment>
<dbReference type="Proteomes" id="UP000239736">
    <property type="component" value="Unassembled WGS sequence"/>
</dbReference>
<keyword evidence="4 8" id="KW-0808">Transferase</keyword>
<protein>
    <recommendedName>
        <fullName evidence="2 8">Thymidine kinase</fullName>
        <ecNumber evidence="2 8">2.7.1.21</ecNumber>
    </recommendedName>
</protein>
<dbReference type="EMBL" id="PRDS01000008">
    <property type="protein sequence ID" value="PPB79875.1"/>
    <property type="molecule type" value="Genomic_DNA"/>
</dbReference>
<proteinExistence type="inferred from homology"/>
<dbReference type="GO" id="GO:0046104">
    <property type="term" value="P:thymidine metabolic process"/>
    <property type="evidence" value="ECO:0007669"/>
    <property type="project" value="TreeGrafter"/>
</dbReference>
<evidence type="ECO:0000256" key="6">
    <source>
        <dbReference type="ARBA" id="ARBA00022777"/>
    </source>
</evidence>
<feature type="binding site" evidence="10">
    <location>
        <position position="178"/>
    </location>
    <ligand>
        <name>substrate</name>
    </ligand>
</feature>
<feature type="binding site" evidence="10">
    <location>
        <begin position="170"/>
        <end position="173"/>
    </location>
    <ligand>
        <name>substrate</name>
    </ligand>
</feature>
<dbReference type="RefSeq" id="WP_104072043.1">
    <property type="nucleotide sequence ID" value="NZ_PRDS01000008.1"/>
</dbReference>
<name>A0A2S5JEX4_9RHOB</name>
<organism evidence="13 14">
    <name type="scientific">Albidovulum inexpectatum</name>
    <dbReference type="NCBI Taxonomy" id="196587"/>
    <lineage>
        <taxon>Bacteria</taxon>
        <taxon>Pseudomonadati</taxon>
        <taxon>Pseudomonadota</taxon>
        <taxon>Alphaproteobacteria</taxon>
        <taxon>Rhodobacterales</taxon>
        <taxon>Paracoccaceae</taxon>
        <taxon>Albidovulum</taxon>
    </lineage>
</organism>
<evidence type="ECO:0000256" key="2">
    <source>
        <dbReference type="ARBA" id="ARBA00012118"/>
    </source>
</evidence>
<dbReference type="SUPFAM" id="SSF57716">
    <property type="entry name" value="Glucocorticoid receptor-like (DNA-binding domain)"/>
    <property type="match status" value="1"/>
</dbReference>
<dbReference type="PANTHER" id="PTHR11441">
    <property type="entry name" value="THYMIDINE KINASE"/>
    <property type="match status" value="1"/>
</dbReference>
<dbReference type="HAMAP" id="MF_00124">
    <property type="entry name" value="Thymidine_kinase"/>
    <property type="match status" value="1"/>
</dbReference>
<evidence type="ECO:0000256" key="1">
    <source>
        <dbReference type="ARBA" id="ARBA00007587"/>
    </source>
</evidence>
<keyword evidence="8" id="KW-0963">Cytoplasm</keyword>
<evidence type="ECO:0000313" key="13">
    <source>
        <dbReference type="EMBL" id="PPB79875.1"/>
    </source>
</evidence>
<gene>
    <name evidence="8" type="primary">tdk</name>
    <name evidence="13" type="ORF">LV82_02432</name>
</gene>
<dbReference type="NCBIfam" id="NF003300">
    <property type="entry name" value="PRK04296.1-5"/>
    <property type="match status" value="1"/>
</dbReference>
<reference evidence="13 14" key="1">
    <citation type="submission" date="2018-01" db="EMBL/GenBank/DDBJ databases">
        <title>Genomic Encyclopedia of Archaeal and Bacterial Type Strains, Phase II (KMG-II): from individual species to whole genera.</title>
        <authorList>
            <person name="Goeker M."/>
        </authorList>
    </citation>
    <scope>NUCLEOTIDE SEQUENCE [LARGE SCALE GENOMIC DNA]</scope>
    <source>
        <strain evidence="13 14">DSM 12048</strain>
    </source>
</reference>
<comment type="subunit">
    <text evidence="8">Homotetramer.</text>
</comment>
<dbReference type="EC" id="2.7.1.21" evidence="2 8"/>
<keyword evidence="8" id="KW-0862">Zinc</keyword>
<keyword evidence="3 8" id="KW-0237">DNA synthesis</keyword>
<dbReference type="Gene3D" id="3.30.60.20">
    <property type="match status" value="1"/>
</dbReference>
<dbReference type="GO" id="GO:0004797">
    <property type="term" value="F:thymidine kinase activity"/>
    <property type="evidence" value="ECO:0007669"/>
    <property type="project" value="UniProtKB-UniRule"/>
</dbReference>
<dbReference type="Pfam" id="PF00265">
    <property type="entry name" value="TK"/>
    <property type="match status" value="1"/>
</dbReference>
<keyword evidence="6 8" id="KW-0418">Kinase</keyword>
<dbReference type="AlphaFoldDB" id="A0A2S5JEX4"/>
<keyword evidence="5 8" id="KW-0547">Nucleotide-binding</keyword>
<feature type="binding site" evidence="8">
    <location>
        <position position="182"/>
    </location>
    <ligand>
        <name>Zn(2+)</name>
        <dbReference type="ChEBI" id="CHEBI:29105"/>
    </ligand>
</feature>
<evidence type="ECO:0000256" key="5">
    <source>
        <dbReference type="ARBA" id="ARBA00022741"/>
    </source>
</evidence>
<feature type="binding site" evidence="8">
    <location>
        <begin position="87"/>
        <end position="90"/>
    </location>
    <ligand>
        <name>ATP</name>
        <dbReference type="ChEBI" id="CHEBI:30616"/>
    </ligand>
</feature>
<feature type="active site" description="Proton acceptor" evidence="8 9">
    <location>
        <position position="88"/>
    </location>
</feature>
<comment type="similarity">
    <text evidence="1 8 12">Belongs to the thymidine kinase family.</text>
</comment>
<feature type="binding site" evidence="8">
    <location>
        <position position="145"/>
    </location>
    <ligand>
        <name>Zn(2+)</name>
        <dbReference type="ChEBI" id="CHEBI:29105"/>
    </ligand>
</feature>
<dbReference type="SUPFAM" id="SSF52540">
    <property type="entry name" value="P-loop containing nucleoside triphosphate hydrolases"/>
    <property type="match status" value="1"/>
</dbReference>
<feature type="binding site" evidence="8">
    <location>
        <position position="147"/>
    </location>
    <ligand>
        <name>Zn(2+)</name>
        <dbReference type="ChEBI" id="CHEBI:29105"/>
    </ligand>
</feature>
<evidence type="ECO:0000256" key="9">
    <source>
        <dbReference type="PIRSR" id="PIRSR035805-1"/>
    </source>
</evidence>
<dbReference type="InterPro" id="IPR001267">
    <property type="entry name" value="Thymidine_kinase"/>
</dbReference>
<dbReference type="GO" id="GO:0005524">
    <property type="term" value="F:ATP binding"/>
    <property type="evidence" value="ECO:0007669"/>
    <property type="project" value="UniProtKB-UniRule"/>
</dbReference>
<dbReference type="PROSITE" id="PS00603">
    <property type="entry name" value="TK_CELLULAR_TYPE"/>
    <property type="match status" value="1"/>
</dbReference>
<dbReference type="PANTHER" id="PTHR11441:SF0">
    <property type="entry name" value="THYMIDINE KINASE, CYTOSOLIC"/>
    <property type="match status" value="1"/>
</dbReference>
<evidence type="ECO:0000256" key="7">
    <source>
        <dbReference type="ARBA" id="ARBA00022840"/>
    </source>
</evidence>
<dbReference type="InterPro" id="IPR020633">
    <property type="entry name" value="Thymidine_kinase_CS"/>
</dbReference>
<dbReference type="InterPro" id="IPR027417">
    <property type="entry name" value="P-loop_NTPase"/>
</dbReference>
<evidence type="ECO:0000256" key="4">
    <source>
        <dbReference type="ARBA" id="ARBA00022679"/>
    </source>
</evidence>
<evidence type="ECO:0000256" key="3">
    <source>
        <dbReference type="ARBA" id="ARBA00022634"/>
    </source>
</evidence>
<evidence type="ECO:0000313" key="14">
    <source>
        <dbReference type="Proteomes" id="UP000239736"/>
    </source>
</evidence>
<accession>A0A2S5JEX4</accession>
<keyword evidence="7 8" id="KW-0067">ATP-binding</keyword>
<dbReference type="PIRSF" id="PIRSF035805">
    <property type="entry name" value="TK_cell"/>
    <property type="match status" value="1"/>
</dbReference>
<feature type="binding site" evidence="8">
    <location>
        <begin position="9"/>
        <end position="16"/>
    </location>
    <ligand>
        <name>ATP</name>
        <dbReference type="ChEBI" id="CHEBI:30616"/>
    </ligand>
</feature>
<dbReference type="GO" id="GO:0005829">
    <property type="term" value="C:cytosol"/>
    <property type="evidence" value="ECO:0007669"/>
    <property type="project" value="TreeGrafter"/>
</dbReference>
<feature type="binding site" evidence="8">
    <location>
        <position position="185"/>
    </location>
    <ligand>
        <name>Zn(2+)</name>
        <dbReference type="ChEBI" id="CHEBI:29105"/>
    </ligand>
</feature>
<dbReference type="GO" id="GO:0008270">
    <property type="term" value="F:zinc ion binding"/>
    <property type="evidence" value="ECO:0007669"/>
    <property type="project" value="UniProtKB-UniRule"/>
</dbReference>
<sequence length="200" mass="22429">MAKLYFHYSTMNAGKSTLLLQASHNYRERGMQTYLLTAQLDDRAGLGRIASRIGIGEEADTYAPDTDLFDRIRERLARGPVACVFVDEAQFLTPDQVWQLARAVDDLDVPVMCYGLRVDFRGELFPGSAALLALADEMREVRTICHCGRKATMVVRRGPDGRAMRDGAQVQIGGNETYVSLCRRHWREEIGDRRASTAAE</sequence>
<dbReference type="OrthoDB" id="9781579at2"/>
<evidence type="ECO:0000256" key="10">
    <source>
        <dbReference type="PIRSR" id="PIRSR035805-2"/>
    </source>
</evidence>
<dbReference type="Gene3D" id="3.40.50.300">
    <property type="entry name" value="P-loop containing nucleotide triphosphate hydrolases"/>
    <property type="match status" value="1"/>
</dbReference>
<evidence type="ECO:0000256" key="12">
    <source>
        <dbReference type="RuleBase" id="RU004165"/>
    </source>
</evidence>